<dbReference type="Proteomes" id="UP001516023">
    <property type="component" value="Unassembled WGS sequence"/>
</dbReference>
<evidence type="ECO:0000256" key="10">
    <source>
        <dbReference type="RuleBase" id="RU000304"/>
    </source>
</evidence>
<evidence type="ECO:0000256" key="1">
    <source>
        <dbReference type="ARBA" id="ARBA00012513"/>
    </source>
</evidence>
<comment type="similarity">
    <text evidence="10">Belongs to the protein kinase superfamily.</text>
</comment>
<gene>
    <name evidence="12" type="ORF">HJC23_002869</name>
</gene>
<dbReference type="InterPro" id="IPR017441">
    <property type="entry name" value="Protein_kinase_ATP_BS"/>
</dbReference>
<keyword evidence="4 9" id="KW-0547">Nucleotide-binding</keyword>
<evidence type="ECO:0000256" key="7">
    <source>
        <dbReference type="ARBA" id="ARBA00047899"/>
    </source>
</evidence>
<dbReference type="Gene3D" id="1.10.510.10">
    <property type="entry name" value="Transferase(Phosphotransferase) domain 1"/>
    <property type="match status" value="1"/>
</dbReference>
<evidence type="ECO:0000256" key="9">
    <source>
        <dbReference type="PROSITE-ProRule" id="PRU10141"/>
    </source>
</evidence>
<reference evidence="12 13" key="1">
    <citation type="journal article" date="2020" name="G3 (Bethesda)">
        <title>Improved Reference Genome for Cyclotella cryptica CCMP332, a Model for Cell Wall Morphogenesis, Salinity Adaptation, and Lipid Production in Diatoms (Bacillariophyta).</title>
        <authorList>
            <person name="Roberts W.R."/>
            <person name="Downey K.M."/>
            <person name="Ruck E.C."/>
            <person name="Traller J.C."/>
            <person name="Alverson A.J."/>
        </authorList>
    </citation>
    <scope>NUCLEOTIDE SEQUENCE [LARGE SCALE GENOMIC DNA]</scope>
    <source>
        <strain evidence="12 13">CCMP332</strain>
    </source>
</reference>
<keyword evidence="13" id="KW-1185">Reference proteome</keyword>
<dbReference type="EC" id="2.7.11.1" evidence="1"/>
<evidence type="ECO:0000313" key="13">
    <source>
        <dbReference type="Proteomes" id="UP001516023"/>
    </source>
</evidence>
<keyword evidence="5" id="KW-0418">Kinase</keyword>
<dbReference type="PROSITE" id="PS00108">
    <property type="entry name" value="PROTEIN_KINASE_ST"/>
    <property type="match status" value="1"/>
</dbReference>
<dbReference type="FunFam" id="3.30.200.20:FF:000042">
    <property type="entry name" value="Aurora kinase A"/>
    <property type="match status" value="1"/>
</dbReference>
<keyword evidence="3" id="KW-0808">Transferase</keyword>
<dbReference type="PANTHER" id="PTHR43895:SF32">
    <property type="entry name" value="SERINE_THREONINE-PROTEIN KINASE CHK1"/>
    <property type="match status" value="1"/>
</dbReference>
<evidence type="ECO:0000256" key="2">
    <source>
        <dbReference type="ARBA" id="ARBA00022527"/>
    </source>
</evidence>
<dbReference type="PANTHER" id="PTHR43895">
    <property type="entry name" value="CALCIUM/CALMODULIN-DEPENDENT PROTEIN KINASE KINASE-RELATED"/>
    <property type="match status" value="1"/>
</dbReference>
<keyword evidence="6 9" id="KW-0067">ATP-binding</keyword>
<dbReference type="InterPro" id="IPR011009">
    <property type="entry name" value="Kinase-like_dom_sf"/>
</dbReference>
<dbReference type="EMBL" id="JABMIG020000158">
    <property type="protein sequence ID" value="KAL3788295.1"/>
    <property type="molecule type" value="Genomic_DNA"/>
</dbReference>
<dbReference type="PROSITE" id="PS00107">
    <property type="entry name" value="PROTEIN_KINASE_ATP"/>
    <property type="match status" value="1"/>
</dbReference>
<dbReference type="SMART" id="SM00220">
    <property type="entry name" value="S_TKc"/>
    <property type="match status" value="1"/>
</dbReference>
<dbReference type="PIRSF" id="PIRSF000654">
    <property type="entry name" value="Integrin-linked_kinase"/>
    <property type="match status" value="1"/>
</dbReference>
<dbReference type="AlphaFoldDB" id="A0ABD3PPV2"/>
<evidence type="ECO:0000256" key="4">
    <source>
        <dbReference type="ARBA" id="ARBA00022741"/>
    </source>
</evidence>
<feature type="domain" description="Protein kinase" evidence="11">
    <location>
        <begin position="14"/>
        <end position="277"/>
    </location>
</feature>
<proteinExistence type="inferred from homology"/>
<dbReference type="SUPFAM" id="SSF56112">
    <property type="entry name" value="Protein kinase-like (PK-like)"/>
    <property type="match status" value="1"/>
</dbReference>
<dbReference type="GO" id="GO:0004674">
    <property type="term" value="F:protein serine/threonine kinase activity"/>
    <property type="evidence" value="ECO:0007669"/>
    <property type="project" value="UniProtKB-KW"/>
</dbReference>
<sequence>MRSPNFPRKRVGNYELGETLGEGTFGKVRKAFHVETGRTFAIKCLDKRQIENHNMGKQLKREIAIMRMIRSPNIAQFYECLASKNNVYLVIELVTGGELFEMLVKERGFSEGKTRFFFRQLVEGVQCCHKQGICHRDLKPENLLLDGNGQLKISDFGLSAFHENLNEGMTLTSSRYLHTTCGSPNYVSPEVIDNEGCGYDGRKADIWSMGVILYVMATGCLPFDEKSTPELFNKIRSGNYRNPRGVSASLATLISKILVVDPRKRISLDEIQQHVWYVECKERPME</sequence>
<dbReference type="PROSITE" id="PS50011">
    <property type="entry name" value="PROTEIN_KINASE_DOM"/>
    <property type="match status" value="1"/>
</dbReference>
<accession>A0ABD3PPV2</accession>
<keyword evidence="2 10" id="KW-0723">Serine/threonine-protein kinase</keyword>
<evidence type="ECO:0000256" key="3">
    <source>
        <dbReference type="ARBA" id="ARBA00022679"/>
    </source>
</evidence>
<dbReference type="CDD" id="cd14003">
    <property type="entry name" value="STKc_AMPK-like"/>
    <property type="match status" value="1"/>
</dbReference>
<dbReference type="GO" id="GO:0005524">
    <property type="term" value="F:ATP binding"/>
    <property type="evidence" value="ECO:0007669"/>
    <property type="project" value="UniProtKB-UniRule"/>
</dbReference>
<comment type="caution">
    <text evidence="12">The sequence shown here is derived from an EMBL/GenBank/DDBJ whole genome shotgun (WGS) entry which is preliminary data.</text>
</comment>
<dbReference type="FunFam" id="1.10.510.10:FF:000571">
    <property type="entry name" value="Maternal embryonic leucine zipper kinase"/>
    <property type="match status" value="1"/>
</dbReference>
<dbReference type="InterPro" id="IPR000719">
    <property type="entry name" value="Prot_kinase_dom"/>
</dbReference>
<feature type="binding site" evidence="9">
    <location>
        <position position="43"/>
    </location>
    <ligand>
        <name>ATP</name>
        <dbReference type="ChEBI" id="CHEBI:30616"/>
    </ligand>
</feature>
<dbReference type="Pfam" id="PF00069">
    <property type="entry name" value="Pkinase"/>
    <property type="match status" value="1"/>
</dbReference>
<dbReference type="InterPro" id="IPR008271">
    <property type="entry name" value="Ser/Thr_kinase_AS"/>
</dbReference>
<evidence type="ECO:0000256" key="8">
    <source>
        <dbReference type="ARBA" id="ARBA00048679"/>
    </source>
</evidence>
<evidence type="ECO:0000256" key="6">
    <source>
        <dbReference type="ARBA" id="ARBA00022840"/>
    </source>
</evidence>
<evidence type="ECO:0000256" key="5">
    <source>
        <dbReference type="ARBA" id="ARBA00022777"/>
    </source>
</evidence>
<evidence type="ECO:0000313" key="12">
    <source>
        <dbReference type="EMBL" id="KAL3788295.1"/>
    </source>
</evidence>
<name>A0ABD3PPV2_9STRA</name>
<comment type="catalytic activity">
    <reaction evidence="7">
        <text>L-threonyl-[protein] + ATP = O-phospho-L-threonyl-[protein] + ADP + H(+)</text>
        <dbReference type="Rhea" id="RHEA:46608"/>
        <dbReference type="Rhea" id="RHEA-COMP:11060"/>
        <dbReference type="Rhea" id="RHEA-COMP:11605"/>
        <dbReference type="ChEBI" id="CHEBI:15378"/>
        <dbReference type="ChEBI" id="CHEBI:30013"/>
        <dbReference type="ChEBI" id="CHEBI:30616"/>
        <dbReference type="ChEBI" id="CHEBI:61977"/>
        <dbReference type="ChEBI" id="CHEBI:456216"/>
        <dbReference type="EC" id="2.7.11.1"/>
    </reaction>
</comment>
<protein>
    <recommendedName>
        <fullName evidence="1">non-specific serine/threonine protein kinase</fullName>
        <ecNumber evidence="1">2.7.11.1</ecNumber>
    </recommendedName>
</protein>
<evidence type="ECO:0000259" key="11">
    <source>
        <dbReference type="PROSITE" id="PS50011"/>
    </source>
</evidence>
<organism evidence="12 13">
    <name type="scientific">Cyclotella cryptica</name>
    <dbReference type="NCBI Taxonomy" id="29204"/>
    <lineage>
        <taxon>Eukaryota</taxon>
        <taxon>Sar</taxon>
        <taxon>Stramenopiles</taxon>
        <taxon>Ochrophyta</taxon>
        <taxon>Bacillariophyta</taxon>
        <taxon>Coscinodiscophyceae</taxon>
        <taxon>Thalassiosirophycidae</taxon>
        <taxon>Stephanodiscales</taxon>
        <taxon>Stephanodiscaceae</taxon>
        <taxon>Cyclotella</taxon>
    </lineage>
</organism>
<comment type="catalytic activity">
    <reaction evidence="8">
        <text>L-seryl-[protein] + ATP = O-phospho-L-seryl-[protein] + ADP + H(+)</text>
        <dbReference type="Rhea" id="RHEA:17989"/>
        <dbReference type="Rhea" id="RHEA-COMP:9863"/>
        <dbReference type="Rhea" id="RHEA-COMP:11604"/>
        <dbReference type="ChEBI" id="CHEBI:15378"/>
        <dbReference type="ChEBI" id="CHEBI:29999"/>
        <dbReference type="ChEBI" id="CHEBI:30616"/>
        <dbReference type="ChEBI" id="CHEBI:83421"/>
        <dbReference type="ChEBI" id="CHEBI:456216"/>
        <dbReference type="EC" id="2.7.11.1"/>
    </reaction>
</comment>